<protein>
    <submittedName>
        <fullName evidence="1">Uncharacterized protein</fullName>
    </submittedName>
</protein>
<evidence type="ECO:0000313" key="2">
    <source>
        <dbReference type="Proteomes" id="UP000308978"/>
    </source>
</evidence>
<dbReference type="EMBL" id="SSTJ01000010">
    <property type="protein sequence ID" value="THG36860.1"/>
    <property type="molecule type" value="Genomic_DNA"/>
</dbReference>
<evidence type="ECO:0000313" key="1">
    <source>
        <dbReference type="EMBL" id="THG36860.1"/>
    </source>
</evidence>
<comment type="caution">
    <text evidence="1">The sequence shown here is derived from an EMBL/GenBank/DDBJ whole genome shotgun (WGS) entry which is preliminary data.</text>
</comment>
<reference evidence="1 2" key="1">
    <citation type="submission" date="2019-04" db="EMBL/GenBank/DDBJ databases">
        <title>Microbes associate with the intestines of laboratory mice.</title>
        <authorList>
            <person name="Navarre W."/>
            <person name="Wong E."/>
            <person name="Huang K.C."/>
            <person name="Tropini C."/>
            <person name="Ng K."/>
            <person name="Yu B."/>
        </authorList>
    </citation>
    <scope>NUCLEOTIDE SEQUENCE [LARGE SCALE GENOMIC DNA]</scope>
    <source>
        <strain evidence="1 2">NM80_B27</strain>
    </source>
</reference>
<organism evidence="1 2">
    <name type="scientific">Adlercreutzia caecimuris</name>
    <dbReference type="NCBI Taxonomy" id="671266"/>
    <lineage>
        <taxon>Bacteria</taxon>
        <taxon>Bacillati</taxon>
        <taxon>Actinomycetota</taxon>
        <taxon>Coriobacteriia</taxon>
        <taxon>Eggerthellales</taxon>
        <taxon>Eggerthellaceae</taxon>
        <taxon>Adlercreutzia</taxon>
    </lineage>
</organism>
<gene>
    <name evidence="1" type="ORF">E5986_08135</name>
</gene>
<sequence length="65" mass="7375">MSRLVVYGPCLDCAFREFGEASVMRRDPDLPAEFGLTRCVETQCLKVPVCKLVEGLEPIRWKEGE</sequence>
<dbReference type="AlphaFoldDB" id="A0A4S4G0C4"/>
<dbReference type="RefSeq" id="WP_136434944.1">
    <property type="nucleotide sequence ID" value="NZ_SSTJ01000010.1"/>
</dbReference>
<dbReference type="Proteomes" id="UP000308978">
    <property type="component" value="Unassembled WGS sequence"/>
</dbReference>
<proteinExistence type="predicted"/>
<name>A0A4S4G0C4_9ACTN</name>
<accession>A0A4S4G0C4</accession>